<evidence type="ECO:0000256" key="2">
    <source>
        <dbReference type="ARBA" id="ARBA00022840"/>
    </source>
</evidence>
<dbReference type="PROSITE" id="PS00455">
    <property type="entry name" value="AMP_BINDING"/>
    <property type="match status" value="1"/>
</dbReference>
<evidence type="ECO:0000313" key="4">
    <source>
        <dbReference type="EMBL" id="PCI23993.1"/>
    </source>
</evidence>
<evidence type="ECO:0000259" key="3">
    <source>
        <dbReference type="Pfam" id="PF00501"/>
    </source>
</evidence>
<dbReference type="AlphaFoldDB" id="A0A2A4SRP7"/>
<feature type="domain" description="AMP-dependent synthetase/ligase" evidence="3">
    <location>
        <begin position="24"/>
        <end position="394"/>
    </location>
</feature>
<sequence length="584" mass="65268">MNQNLISKQPLGHHAPNIGEMLFENCNQYGKLKAFGEREQGNYRFRTWREFGNHICDFSAFLQKSGVQQGQKVAFITSNNYSRLVAEMAVMSCGCISIPIFVAYSDDFLTQLLEFSPVDLLVIENQEKLCGLPPHVIPPMTILLEKGGASIGKTSKTDIKYMAEILSPQADVPFAAKQFRSIHPDVSSNDLAMIMFTSGTTSFPKGVQLTHGNILSQQKALQQLWKTKPGRRFLCYLPWHHSFGGLFERFFALYSGGCLAVDDSRGKFLDKLFENFADIKPHIYFSVPKVYQDIVTKTLIDKKADEMFFHKELEFVFTAAAPLTSTISNIFKAKNVPVVEGWGLTETSPCCTLTPLSLERQPGVVGFPIPGVAIKLGEEDEILVKGPNVMGGYYNNPEATAKVFTKDGWFKTGDIGGITDQGVKIISRKDRMFKLNNGEKVFPSTIEEAAKTQCIYIKNIYVGGKGQVYPHALVFPNQELLQAKEVKNPEMEDCACPKTLPDHAACLAKCIQEINQLNNKRYEHITKAILVDQELMLERGELTPSLKMVPRIIEENFQQQLTCLEGDQLSGLPVDSRVIPIGKE</sequence>
<name>A0A2A4SRP7_9DELT</name>
<proteinExistence type="predicted"/>
<dbReference type="SUPFAM" id="SSF56801">
    <property type="entry name" value="Acetyl-CoA synthetase-like"/>
    <property type="match status" value="1"/>
</dbReference>
<dbReference type="Pfam" id="PF00501">
    <property type="entry name" value="AMP-binding"/>
    <property type="match status" value="1"/>
</dbReference>
<dbReference type="PANTHER" id="PTHR43272:SF33">
    <property type="entry name" value="AMP-BINDING DOMAIN-CONTAINING PROTEIN-RELATED"/>
    <property type="match status" value="1"/>
</dbReference>
<dbReference type="PANTHER" id="PTHR43272">
    <property type="entry name" value="LONG-CHAIN-FATTY-ACID--COA LIGASE"/>
    <property type="match status" value="1"/>
</dbReference>
<evidence type="ECO:0000256" key="1">
    <source>
        <dbReference type="ARBA" id="ARBA00022741"/>
    </source>
</evidence>
<dbReference type="Pfam" id="PF23562">
    <property type="entry name" value="AMP-binding_C_3"/>
    <property type="match status" value="1"/>
</dbReference>
<dbReference type="GO" id="GO:0016020">
    <property type="term" value="C:membrane"/>
    <property type="evidence" value="ECO:0007669"/>
    <property type="project" value="TreeGrafter"/>
</dbReference>
<accession>A0A2A4SRP7</accession>
<dbReference type="Gene3D" id="3.40.50.12780">
    <property type="entry name" value="N-terminal domain of ligase-like"/>
    <property type="match status" value="1"/>
</dbReference>
<reference evidence="5" key="1">
    <citation type="submission" date="2017-08" db="EMBL/GenBank/DDBJ databases">
        <title>A dynamic microbial community with high functional redundancy inhabits the cold, oxic subseafloor aquifer.</title>
        <authorList>
            <person name="Tully B.J."/>
            <person name="Wheat C.G."/>
            <person name="Glazer B.T."/>
            <person name="Huber J.A."/>
        </authorList>
    </citation>
    <scope>NUCLEOTIDE SEQUENCE [LARGE SCALE GENOMIC DNA]</scope>
</reference>
<keyword evidence="1" id="KW-0547">Nucleotide-binding</keyword>
<dbReference type="Proteomes" id="UP000218113">
    <property type="component" value="Unassembled WGS sequence"/>
</dbReference>
<dbReference type="EMBL" id="NVSR01000130">
    <property type="protein sequence ID" value="PCI23993.1"/>
    <property type="molecule type" value="Genomic_DNA"/>
</dbReference>
<dbReference type="InterPro" id="IPR020845">
    <property type="entry name" value="AMP-binding_CS"/>
</dbReference>
<gene>
    <name evidence="4" type="ORF">COB67_12095</name>
</gene>
<dbReference type="InterPro" id="IPR042099">
    <property type="entry name" value="ANL_N_sf"/>
</dbReference>
<dbReference type="InterPro" id="IPR000873">
    <property type="entry name" value="AMP-dep_synth/lig_dom"/>
</dbReference>
<keyword evidence="2" id="KW-0067">ATP-binding</keyword>
<organism evidence="4 5">
    <name type="scientific">SAR324 cluster bacterium</name>
    <dbReference type="NCBI Taxonomy" id="2024889"/>
    <lineage>
        <taxon>Bacteria</taxon>
        <taxon>Deltaproteobacteria</taxon>
        <taxon>SAR324 cluster</taxon>
    </lineage>
</organism>
<comment type="caution">
    <text evidence="4">The sequence shown here is derived from an EMBL/GenBank/DDBJ whole genome shotgun (WGS) entry which is preliminary data.</text>
</comment>
<evidence type="ECO:0000313" key="5">
    <source>
        <dbReference type="Proteomes" id="UP000218113"/>
    </source>
</evidence>
<dbReference type="GO" id="GO:0004467">
    <property type="term" value="F:long-chain fatty acid-CoA ligase activity"/>
    <property type="evidence" value="ECO:0007669"/>
    <property type="project" value="TreeGrafter"/>
</dbReference>
<protein>
    <recommendedName>
        <fullName evidence="3">AMP-dependent synthetase/ligase domain-containing protein</fullName>
    </recommendedName>
</protein>
<dbReference type="GO" id="GO:0005524">
    <property type="term" value="F:ATP binding"/>
    <property type="evidence" value="ECO:0007669"/>
    <property type="project" value="UniProtKB-KW"/>
</dbReference>